<evidence type="ECO:0000313" key="1">
    <source>
        <dbReference type="EMBL" id="SFK84851.1"/>
    </source>
</evidence>
<dbReference type="Gene3D" id="3.40.1230.10">
    <property type="entry name" value="MTH938-like"/>
    <property type="match status" value="1"/>
</dbReference>
<dbReference type="RefSeq" id="WP_090700304.1">
    <property type="nucleotide sequence ID" value="NZ_FOSP01000017.1"/>
</dbReference>
<dbReference type="InterPro" id="IPR007523">
    <property type="entry name" value="NDUFAF3/AAMDC"/>
</dbReference>
<dbReference type="EMBL" id="FOSP01000017">
    <property type="protein sequence ID" value="SFK84851.1"/>
    <property type="molecule type" value="Genomic_DNA"/>
</dbReference>
<gene>
    <name evidence="1" type="ORF">SAMN05216302_101761</name>
</gene>
<sequence length="122" mass="13745">MKLHLANFGQQNIFSGYGDGYVMINRVRHENNLIVLPDQIMDEWPVESVAQLSVEHFDCILPHKPEIILLGTGEQINFPDYGLMAKIIQSGIGFEVMDTQAACRTYNILVEEDRQVAAAIIL</sequence>
<name>A0A1I4CYA6_9PROT</name>
<dbReference type="PANTHER" id="PTHR21192">
    <property type="entry name" value="NUCLEAR PROTEIN E3-3"/>
    <property type="match status" value="1"/>
</dbReference>
<dbReference type="CDD" id="cd05560">
    <property type="entry name" value="Xcc1710_like"/>
    <property type="match status" value="1"/>
</dbReference>
<keyword evidence="2" id="KW-1185">Reference proteome</keyword>
<dbReference type="Pfam" id="PF04430">
    <property type="entry name" value="DUF498"/>
    <property type="match status" value="1"/>
</dbReference>
<protein>
    <submittedName>
        <fullName evidence="1">Uncharacterized conserved protein, contains Mth938-like domain</fullName>
    </submittedName>
</protein>
<dbReference type="Proteomes" id="UP000199533">
    <property type="component" value="Unassembled WGS sequence"/>
</dbReference>
<dbReference type="SUPFAM" id="SSF64076">
    <property type="entry name" value="MTH938-like"/>
    <property type="match status" value="1"/>
</dbReference>
<evidence type="ECO:0000313" key="2">
    <source>
        <dbReference type="Proteomes" id="UP000199533"/>
    </source>
</evidence>
<dbReference type="OrthoDB" id="9800373at2"/>
<dbReference type="STRING" id="52441.SAMN05216302_101761"/>
<dbReference type="PANTHER" id="PTHR21192:SF2">
    <property type="entry name" value="NADH DEHYDROGENASE [UBIQUINONE] 1 ALPHA SUBCOMPLEX ASSEMBLY FACTOR 3"/>
    <property type="match status" value="1"/>
</dbReference>
<dbReference type="AlphaFoldDB" id="A0A1I4CYA6"/>
<reference evidence="2" key="1">
    <citation type="submission" date="2016-10" db="EMBL/GenBank/DDBJ databases">
        <authorList>
            <person name="Varghese N."/>
            <person name="Submissions S."/>
        </authorList>
    </citation>
    <scope>NUCLEOTIDE SEQUENCE [LARGE SCALE GENOMIC DNA]</scope>
    <source>
        <strain evidence="2">Nm69</strain>
    </source>
</reference>
<accession>A0A1I4CYA6</accession>
<organism evidence="1 2">
    <name type="scientific">Nitrosomonas aestuarii</name>
    <dbReference type="NCBI Taxonomy" id="52441"/>
    <lineage>
        <taxon>Bacteria</taxon>
        <taxon>Pseudomonadati</taxon>
        <taxon>Pseudomonadota</taxon>
        <taxon>Betaproteobacteria</taxon>
        <taxon>Nitrosomonadales</taxon>
        <taxon>Nitrosomonadaceae</taxon>
        <taxon>Nitrosomonas</taxon>
    </lineage>
</organism>
<dbReference type="InterPro" id="IPR036748">
    <property type="entry name" value="MTH938-like_sf"/>
</dbReference>
<proteinExistence type="predicted"/>